<organism evidence="1">
    <name type="scientific">Arundo donax</name>
    <name type="common">Giant reed</name>
    <name type="synonym">Donax arundinaceus</name>
    <dbReference type="NCBI Taxonomy" id="35708"/>
    <lineage>
        <taxon>Eukaryota</taxon>
        <taxon>Viridiplantae</taxon>
        <taxon>Streptophyta</taxon>
        <taxon>Embryophyta</taxon>
        <taxon>Tracheophyta</taxon>
        <taxon>Spermatophyta</taxon>
        <taxon>Magnoliopsida</taxon>
        <taxon>Liliopsida</taxon>
        <taxon>Poales</taxon>
        <taxon>Poaceae</taxon>
        <taxon>PACMAD clade</taxon>
        <taxon>Arundinoideae</taxon>
        <taxon>Arundineae</taxon>
        <taxon>Arundo</taxon>
    </lineage>
</organism>
<protein>
    <submittedName>
        <fullName evidence="1">Uncharacterized protein</fullName>
    </submittedName>
</protein>
<sequence>MIDQLWLAGKRNSIQHIRSKSCIFTVVGLVPCLDAGSD</sequence>
<dbReference type="AlphaFoldDB" id="A0A0A9H738"/>
<proteinExistence type="predicted"/>
<reference evidence="1" key="2">
    <citation type="journal article" date="2015" name="Data Brief">
        <title>Shoot transcriptome of the giant reed, Arundo donax.</title>
        <authorList>
            <person name="Barrero R.A."/>
            <person name="Guerrero F.D."/>
            <person name="Moolhuijzen P."/>
            <person name="Goolsby J.A."/>
            <person name="Tidwell J."/>
            <person name="Bellgard S.E."/>
            <person name="Bellgard M.I."/>
        </authorList>
    </citation>
    <scope>NUCLEOTIDE SEQUENCE</scope>
    <source>
        <tissue evidence="1">Shoot tissue taken approximately 20 cm above the soil surface</tissue>
    </source>
</reference>
<accession>A0A0A9H738</accession>
<evidence type="ECO:0000313" key="1">
    <source>
        <dbReference type="EMBL" id="JAE33030.1"/>
    </source>
</evidence>
<reference evidence="1" key="1">
    <citation type="submission" date="2014-09" db="EMBL/GenBank/DDBJ databases">
        <authorList>
            <person name="Magalhaes I.L.F."/>
            <person name="Oliveira U."/>
            <person name="Santos F.R."/>
            <person name="Vidigal T.H.D.A."/>
            <person name="Brescovit A.D."/>
            <person name="Santos A.J."/>
        </authorList>
    </citation>
    <scope>NUCLEOTIDE SEQUENCE</scope>
    <source>
        <tissue evidence="1">Shoot tissue taken approximately 20 cm above the soil surface</tissue>
    </source>
</reference>
<name>A0A0A9H738_ARUDO</name>
<dbReference type="EMBL" id="GBRH01164866">
    <property type="protein sequence ID" value="JAE33030.1"/>
    <property type="molecule type" value="Transcribed_RNA"/>
</dbReference>